<dbReference type="EMBL" id="JAAOZD010000001">
    <property type="protein sequence ID" value="NIJ00357.1"/>
    <property type="molecule type" value="Genomic_DNA"/>
</dbReference>
<dbReference type="InterPro" id="IPR029058">
    <property type="entry name" value="AB_hydrolase_fold"/>
</dbReference>
<name>A0ABX0TCZ0_9MICC</name>
<organism evidence="1 2">
    <name type="scientific">Paenarthrobacter ilicis</name>
    <dbReference type="NCBI Taxonomy" id="43665"/>
    <lineage>
        <taxon>Bacteria</taxon>
        <taxon>Bacillati</taxon>
        <taxon>Actinomycetota</taxon>
        <taxon>Actinomycetes</taxon>
        <taxon>Micrococcales</taxon>
        <taxon>Micrococcaceae</taxon>
        <taxon>Paenarthrobacter</taxon>
    </lineage>
</organism>
<proteinExistence type="predicted"/>
<keyword evidence="2" id="KW-1185">Reference proteome</keyword>
<comment type="caution">
    <text evidence="1">The sequence shown here is derived from an EMBL/GenBank/DDBJ whole genome shotgun (WGS) entry which is preliminary data.</text>
</comment>
<evidence type="ECO:0000313" key="1">
    <source>
        <dbReference type="EMBL" id="NIJ00357.1"/>
    </source>
</evidence>
<dbReference type="SUPFAM" id="SSF53474">
    <property type="entry name" value="alpha/beta-Hydrolases"/>
    <property type="match status" value="1"/>
</dbReference>
<dbReference type="Proteomes" id="UP000802392">
    <property type="component" value="Unassembled WGS sequence"/>
</dbReference>
<reference evidence="1 2" key="1">
    <citation type="submission" date="2020-03" db="EMBL/GenBank/DDBJ databases">
        <title>Genomic Encyclopedia of Type Strains, Phase III (KMG-III): the genomes of soil and plant-associated and newly described type strains.</title>
        <authorList>
            <person name="Whitman W."/>
        </authorList>
    </citation>
    <scope>NUCLEOTIDE SEQUENCE [LARGE SCALE GENOMIC DNA]</scope>
    <source>
        <strain evidence="1 2">CECT 4207</strain>
    </source>
</reference>
<accession>A0ABX0TCZ0</accession>
<evidence type="ECO:0000313" key="2">
    <source>
        <dbReference type="Proteomes" id="UP000802392"/>
    </source>
</evidence>
<dbReference type="RefSeq" id="WP_167263835.1">
    <property type="nucleotide sequence ID" value="NZ_BAAAVO010000002.1"/>
</dbReference>
<gene>
    <name evidence="1" type="ORF">FHR86_000655</name>
</gene>
<protein>
    <submittedName>
        <fullName evidence="1">Uncharacterized protein</fullName>
    </submittedName>
</protein>
<sequence length="345" mass="37436">MQPVENDALAPSFLSNDYQPWPGGHFEWPSLIDFLNQESWDDGVHTIPIGAGPNLDLFFSGSPLDAETAVVPVFFNGAVSDRESKVGPFFSGRKLAAAAGIGFIAVSDPSHNLDPSLGLAWYAGNKLQDLQNSLDAILRGIASRAERELLFIGGSGGGFASLYYGNRLSQKASVLVWNPQTSITEYNETFAKNYFTRALGVGDELHGVDWKSVAKSKASTRGIQTEVLISRPRRLLYMQNGSDWHTPVHAVPFLRGGHFEHAGNGIFATDDNHQVWIANYGDGHAPLPENILLVALQLMIDADMSVSDVVNRMVESCSDGTTALGKSWLRIGDVLPDGTELHDLA</sequence>